<name>A0A9N9X339_PHACE</name>
<dbReference type="OrthoDB" id="6747853at2759"/>
<organism evidence="2 3">
    <name type="scientific">Phaedon cochleariae</name>
    <name type="common">Mustard beetle</name>
    <dbReference type="NCBI Taxonomy" id="80249"/>
    <lineage>
        <taxon>Eukaryota</taxon>
        <taxon>Metazoa</taxon>
        <taxon>Ecdysozoa</taxon>
        <taxon>Arthropoda</taxon>
        <taxon>Hexapoda</taxon>
        <taxon>Insecta</taxon>
        <taxon>Pterygota</taxon>
        <taxon>Neoptera</taxon>
        <taxon>Endopterygota</taxon>
        <taxon>Coleoptera</taxon>
        <taxon>Polyphaga</taxon>
        <taxon>Cucujiformia</taxon>
        <taxon>Chrysomeloidea</taxon>
        <taxon>Chrysomelidae</taxon>
        <taxon>Chrysomelinae</taxon>
        <taxon>Chrysomelini</taxon>
        <taxon>Phaedon</taxon>
    </lineage>
</organism>
<sequence>MSTTDKNQNKQLASRIEKLEALLHQGLADIKGQMSPKEGNQDNLADSINVFENKFRESIKDIKSELDNINQRIINQQKDVETLKRDQRSKFLVINGIDEKEKEDLLDVVVKLINQKFKLSILNTNIDTCYRMGKKRQDKKPRPLAVKFVNKWMKQKVFAAKKNLKGSGVVISEMLSSENRNLFMKVRESVGAKNCWTYEGNIYAFLNNTRKPIKSIIDLT</sequence>
<evidence type="ECO:0000256" key="1">
    <source>
        <dbReference type="SAM" id="Coils"/>
    </source>
</evidence>
<proteinExistence type="predicted"/>
<dbReference type="Proteomes" id="UP001153737">
    <property type="component" value="Chromosome 3"/>
</dbReference>
<evidence type="ECO:0000313" key="3">
    <source>
        <dbReference type="Proteomes" id="UP001153737"/>
    </source>
</evidence>
<feature type="coiled-coil region" evidence="1">
    <location>
        <begin position="52"/>
        <end position="86"/>
    </location>
</feature>
<keyword evidence="3" id="KW-1185">Reference proteome</keyword>
<keyword evidence="1" id="KW-0175">Coiled coil</keyword>
<dbReference type="AlphaFoldDB" id="A0A9N9X339"/>
<reference evidence="2" key="2">
    <citation type="submission" date="2022-10" db="EMBL/GenBank/DDBJ databases">
        <authorList>
            <consortium name="ENA_rothamsted_submissions"/>
            <consortium name="culmorum"/>
            <person name="King R."/>
        </authorList>
    </citation>
    <scope>NUCLEOTIDE SEQUENCE</scope>
</reference>
<gene>
    <name evidence="2" type="ORF">PHAECO_LOCUS6952</name>
</gene>
<reference evidence="2" key="1">
    <citation type="submission" date="2022-01" db="EMBL/GenBank/DDBJ databases">
        <authorList>
            <person name="King R."/>
        </authorList>
    </citation>
    <scope>NUCLEOTIDE SEQUENCE</scope>
</reference>
<protein>
    <submittedName>
        <fullName evidence="2">Uncharacterized protein</fullName>
    </submittedName>
</protein>
<evidence type="ECO:0000313" key="2">
    <source>
        <dbReference type="EMBL" id="CAG9820019.1"/>
    </source>
</evidence>
<dbReference type="EMBL" id="OU896709">
    <property type="protein sequence ID" value="CAG9820019.1"/>
    <property type="molecule type" value="Genomic_DNA"/>
</dbReference>
<dbReference type="Gene3D" id="3.30.70.1820">
    <property type="entry name" value="L1 transposable element, RRM domain"/>
    <property type="match status" value="1"/>
</dbReference>
<accession>A0A9N9X339</accession>